<dbReference type="RefSeq" id="WP_094860969.1">
    <property type="nucleotide sequence ID" value="NZ_NKYE01000001.1"/>
</dbReference>
<keyword evidence="4" id="KW-1185">Reference proteome</keyword>
<feature type="transmembrane region" description="Helical" evidence="1">
    <location>
        <begin position="47"/>
        <end position="65"/>
    </location>
</feature>
<dbReference type="AlphaFoldDB" id="A0A263D9I8"/>
<dbReference type="InParanoid" id="A0A263D9I8"/>
<organism evidence="3 4">
    <name type="scientific">Amycolatopsis antarctica</name>
    <dbReference type="NCBI Taxonomy" id="1854586"/>
    <lineage>
        <taxon>Bacteria</taxon>
        <taxon>Bacillati</taxon>
        <taxon>Actinomycetota</taxon>
        <taxon>Actinomycetes</taxon>
        <taxon>Pseudonocardiales</taxon>
        <taxon>Pseudonocardiaceae</taxon>
        <taxon>Amycolatopsis</taxon>
    </lineage>
</organism>
<gene>
    <name evidence="3" type="ORF">CFN78_03260</name>
</gene>
<feature type="transmembrane region" description="Helical" evidence="1">
    <location>
        <begin position="150"/>
        <end position="168"/>
    </location>
</feature>
<dbReference type="Proteomes" id="UP000242444">
    <property type="component" value="Unassembled WGS sequence"/>
</dbReference>
<evidence type="ECO:0000256" key="1">
    <source>
        <dbReference type="SAM" id="Phobius"/>
    </source>
</evidence>
<evidence type="ECO:0000313" key="3">
    <source>
        <dbReference type="EMBL" id="OZM75192.1"/>
    </source>
</evidence>
<feature type="transmembrane region" description="Helical" evidence="1">
    <location>
        <begin position="122"/>
        <end position="144"/>
    </location>
</feature>
<feature type="transmembrane region" description="Helical" evidence="1">
    <location>
        <begin position="92"/>
        <end position="110"/>
    </location>
</feature>
<accession>A0A263D9I8</accession>
<sequence>MRQLASFLQELTNLAAVGFPIAALVVWGLAVRRRKRMPERLAWRRSLLDIGVVLAVLPVLMVTMWPSSRSGGASIDLIPGADLGPVLAGETSMWPLLGNFLILIPLGALIPLRSAPLRRPRLLFGAAAAIALLTEATQAVFALTVTLDSAAAKTAGMLLGAGMTYYWWGTRNRDTTATSRAAATEPTTA</sequence>
<dbReference type="OrthoDB" id="3627087at2"/>
<dbReference type="EMBL" id="NKYE01000001">
    <property type="protein sequence ID" value="OZM75192.1"/>
    <property type="molecule type" value="Genomic_DNA"/>
</dbReference>
<evidence type="ECO:0000259" key="2">
    <source>
        <dbReference type="Pfam" id="PF04892"/>
    </source>
</evidence>
<reference evidence="3 4" key="1">
    <citation type="submission" date="2017-07" db="EMBL/GenBank/DDBJ databases">
        <title>Amycolatopsis antarcticus sp. nov., isolated from the surface of an Antarcticus brown macroalga.</title>
        <authorList>
            <person name="Wang J."/>
            <person name="Leiva S."/>
            <person name="Huang J."/>
            <person name="Huang Y."/>
        </authorList>
    </citation>
    <scope>NUCLEOTIDE SEQUENCE [LARGE SCALE GENOMIC DNA]</scope>
    <source>
        <strain evidence="3 4">AU-G6</strain>
    </source>
</reference>
<protein>
    <recommendedName>
        <fullName evidence="2">VanZ-like domain-containing protein</fullName>
    </recommendedName>
</protein>
<feature type="transmembrane region" description="Helical" evidence="1">
    <location>
        <begin position="12"/>
        <end position="31"/>
    </location>
</feature>
<dbReference type="InterPro" id="IPR006976">
    <property type="entry name" value="VanZ-like"/>
</dbReference>
<keyword evidence="1" id="KW-0812">Transmembrane</keyword>
<comment type="caution">
    <text evidence="3">The sequence shown here is derived from an EMBL/GenBank/DDBJ whole genome shotgun (WGS) entry which is preliminary data.</text>
</comment>
<keyword evidence="1" id="KW-1133">Transmembrane helix</keyword>
<keyword evidence="1" id="KW-0472">Membrane</keyword>
<name>A0A263D9I8_9PSEU</name>
<feature type="domain" description="VanZ-like" evidence="2">
    <location>
        <begin position="53"/>
        <end position="165"/>
    </location>
</feature>
<evidence type="ECO:0000313" key="4">
    <source>
        <dbReference type="Proteomes" id="UP000242444"/>
    </source>
</evidence>
<dbReference type="Pfam" id="PF04892">
    <property type="entry name" value="VanZ"/>
    <property type="match status" value="1"/>
</dbReference>
<proteinExistence type="predicted"/>